<keyword evidence="4" id="KW-1185">Reference proteome</keyword>
<evidence type="ECO:0000313" key="3">
    <source>
        <dbReference type="EMBL" id="KZN95277.1"/>
    </source>
</evidence>
<dbReference type="GO" id="GO:0097367">
    <property type="term" value="F:carbohydrate derivative binding"/>
    <property type="evidence" value="ECO:0007669"/>
    <property type="project" value="InterPro"/>
</dbReference>
<feature type="domain" description="DUF2529" evidence="1">
    <location>
        <begin position="1"/>
        <end position="167"/>
    </location>
</feature>
<evidence type="ECO:0000313" key="5">
    <source>
        <dbReference type="Proteomes" id="UP000214606"/>
    </source>
</evidence>
<dbReference type="SUPFAM" id="SSF53697">
    <property type="entry name" value="SIS domain"/>
    <property type="match status" value="1"/>
</dbReference>
<dbReference type="Proteomes" id="UP000076476">
    <property type="component" value="Unassembled WGS sequence"/>
</dbReference>
<dbReference type="KEGG" id="apak:AP3564_04050"/>
<proteinExistence type="predicted"/>
<dbReference type="RefSeq" id="WP_063389042.1">
    <property type="nucleotide sequence ID" value="NZ_CP017703.1"/>
</dbReference>
<dbReference type="InterPro" id="IPR019676">
    <property type="entry name" value="DUF2529"/>
</dbReference>
<dbReference type="GeneID" id="301127825"/>
<dbReference type="EMBL" id="LWBR01000058">
    <property type="protein sequence ID" value="KZN95277.1"/>
    <property type="molecule type" value="Genomic_DNA"/>
</dbReference>
<evidence type="ECO:0000259" key="1">
    <source>
        <dbReference type="Pfam" id="PF10740"/>
    </source>
</evidence>
<name>A0A161ZQW4_9BACI</name>
<sequence length="172" mass="19061">MLKIFTTQLTGFFQRIQEKENSQIEDAARLLAQAAIGEGAIYVKGWGILEGIYAQVEKGESFPACKPLPDVDNVTAADRVLLFTPFSTDLDAIDTAQQLAEKGIPTVGVSAAVNGEKSLQQFVDIHVDSKLTKPIIPTEHNERIGFPVLMTSLYVYYCLFLTVKEILEEHEE</sequence>
<dbReference type="Proteomes" id="UP000214606">
    <property type="component" value="Chromosome"/>
</dbReference>
<dbReference type="OrthoDB" id="2737584at2"/>
<accession>A0A161ZQW4</accession>
<dbReference type="Gene3D" id="3.40.50.10490">
    <property type="entry name" value="Glucose-6-phosphate isomerase like protein, domain 1"/>
    <property type="match status" value="1"/>
</dbReference>
<dbReference type="STRING" id="33936.AZI98_14835"/>
<reference evidence="3 4" key="1">
    <citation type="submission" date="2016-04" db="EMBL/GenBank/DDBJ databases">
        <title>Draft genome sequence of Aeribacillus pallidus 8m3 from petroleum reservoir.</title>
        <authorList>
            <person name="Poltaraus A.B."/>
            <person name="Nazina T.N."/>
            <person name="Tourova T.P."/>
            <person name="Malakho S.M."/>
            <person name="Korshunova A.V."/>
            <person name="Sokolova D.S."/>
        </authorList>
    </citation>
    <scope>NUCLEOTIDE SEQUENCE [LARGE SCALE GENOMIC DNA]</scope>
    <source>
        <strain evidence="3 4">8m3</strain>
    </source>
</reference>
<evidence type="ECO:0000313" key="4">
    <source>
        <dbReference type="Proteomes" id="UP000076476"/>
    </source>
</evidence>
<dbReference type="Pfam" id="PF10740">
    <property type="entry name" value="DUF2529"/>
    <property type="match status" value="1"/>
</dbReference>
<reference evidence="2 5" key="2">
    <citation type="submission" date="2016-10" db="EMBL/GenBank/DDBJ databases">
        <title>The whole genome sequencing and assembly of Aeribacillus pallidus KCTC3564 strain.</title>
        <authorList>
            <person name="Lee Y.-J."/>
            <person name="Park M.-K."/>
            <person name="Yi H."/>
            <person name="Bahn Y.-S."/>
            <person name="Kim J.F."/>
            <person name="Lee D.-W."/>
        </authorList>
    </citation>
    <scope>NUCLEOTIDE SEQUENCE [LARGE SCALE GENOMIC DNA]</scope>
    <source>
        <strain evidence="2 5">KCTC3564</strain>
    </source>
</reference>
<protein>
    <recommendedName>
        <fullName evidence="1">DUF2529 domain-containing protein</fullName>
    </recommendedName>
</protein>
<dbReference type="GO" id="GO:1901135">
    <property type="term" value="P:carbohydrate derivative metabolic process"/>
    <property type="evidence" value="ECO:0007669"/>
    <property type="project" value="InterPro"/>
</dbReference>
<dbReference type="AlphaFoldDB" id="A0A161ZQW4"/>
<dbReference type="InterPro" id="IPR046348">
    <property type="entry name" value="SIS_dom_sf"/>
</dbReference>
<gene>
    <name evidence="2" type="ORF">AP3564_04050</name>
    <name evidence="3" type="ORF">AZI98_14835</name>
</gene>
<organism evidence="3 4">
    <name type="scientific">Aeribacillus pallidus</name>
    <dbReference type="NCBI Taxonomy" id="33936"/>
    <lineage>
        <taxon>Bacteria</taxon>
        <taxon>Bacillati</taxon>
        <taxon>Bacillota</taxon>
        <taxon>Bacilli</taxon>
        <taxon>Bacillales</taxon>
        <taxon>Bacillaceae</taxon>
        <taxon>Aeribacillus</taxon>
    </lineage>
</organism>
<dbReference type="EMBL" id="CP017703">
    <property type="protein sequence ID" value="ASS89535.1"/>
    <property type="molecule type" value="Genomic_DNA"/>
</dbReference>
<evidence type="ECO:0000313" key="2">
    <source>
        <dbReference type="EMBL" id="ASS89535.1"/>
    </source>
</evidence>